<keyword evidence="3" id="KW-0645">Protease</keyword>
<evidence type="ECO:0000256" key="5">
    <source>
        <dbReference type="SAM" id="Phobius"/>
    </source>
</evidence>
<keyword evidence="2 3" id="KW-0064">Aspartyl protease</keyword>
<keyword evidence="5" id="KW-0812">Transmembrane</keyword>
<keyword evidence="5" id="KW-0472">Membrane</keyword>
<dbReference type="GO" id="GO:0006508">
    <property type="term" value="P:proteolysis"/>
    <property type="evidence" value="ECO:0007669"/>
    <property type="project" value="UniProtKB-KW"/>
</dbReference>
<dbReference type="Pfam" id="PF00026">
    <property type="entry name" value="Asp"/>
    <property type="match status" value="1"/>
</dbReference>
<dbReference type="PANTHER" id="PTHR47966:SF51">
    <property type="entry name" value="BETA-SITE APP-CLEAVING ENZYME, ISOFORM A-RELATED"/>
    <property type="match status" value="1"/>
</dbReference>
<dbReference type="PROSITE" id="PS00141">
    <property type="entry name" value="ASP_PROTEASE"/>
    <property type="match status" value="1"/>
</dbReference>
<reference evidence="7" key="1">
    <citation type="submission" date="2023-11" db="EMBL/GenBank/DDBJ databases">
        <authorList>
            <person name="De Vega J J."/>
            <person name="De Vega J J."/>
        </authorList>
    </citation>
    <scope>NUCLEOTIDE SEQUENCE</scope>
</reference>
<dbReference type="GO" id="GO:0004190">
    <property type="term" value="F:aspartic-type endopeptidase activity"/>
    <property type="evidence" value="ECO:0007669"/>
    <property type="project" value="UniProtKB-KW"/>
</dbReference>
<dbReference type="CDD" id="cd05471">
    <property type="entry name" value="pepsin_like"/>
    <property type="match status" value="1"/>
</dbReference>
<feature type="domain" description="Peptidase A1" evidence="6">
    <location>
        <begin position="94"/>
        <end position="425"/>
    </location>
</feature>
<evidence type="ECO:0000256" key="2">
    <source>
        <dbReference type="ARBA" id="ARBA00022750"/>
    </source>
</evidence>
<comment type="caution">
    <text evidence="7">The sequence shown here is derived from an EMBL/GenBank/DDBJ whole genome shotgun (WGS) entry which is preliminary data.</text>
</comment>
<protein>
    <recommendedName>
        <fullName evidence="6">Peptidase A1 domain-containing protein</fullName>
    </recommendedName>
</protein>
<dbReference type="InterPro" id="IPR034164">
    <property type="entry name" value="Pepsin-like_dom"/>
</dbReference>
<dbReference type="InterPro" id="IPR021109">
    <property type="entry name" value="Peptidase_aspartic_dom_sf"/>
</dbReference>
<evidence type="ECO:0000259" key="6">
    <source>
        <dbReference type="PROSITE" id="PS51767"/>
    </source>
</evidence>
<dbReference type="PANTHER" id="PTHR47966">
    <property type="entry name" value="BETA-SITE APP-CLEAVING ENZYME, ISOFORM A-RELATED"/>
    <property type="match status" value="1"/>
</dbReference>
<dbReference type="InterPro" id="IPR033121">
    <property type="entry name" value="PEPTIDASE_A1"/>
</dbReference>
<evidence type="ECO:0000256" key="1">
    <source>
        <dbReference type="ARBA" id="ARBA00007447"/>
    </source>
</evidence>
<sequence length="599" mass="64575">MYTIRAKRRWWWSFLPSFIAARDNILSPSPPHLRSDLEMRSLPSSLTLFLAATLFEAAQAVTVPFEVHTTNKPLPHHNARRSAAPISNNGNAAYISNITLGGVTVPVILDTGSSDLWVTFQGSPPAASKDTGKSLALNYAVGSASGNIHTVELQFAGFTVPDQAFLQVANSSSFSTDSAYDGLVGLGPNEGSSIQSKLGSPQGDMVLNRMFQQNNLSSNFITFLLSRTNDPAAKLTGQFTIGEAVAGFENITSQTKLNVETVHRLLNDQQHWQALTDVNSVTGPDGNVINIGSIVPKAPDGQLVAVFDSGFTFSQVPRKMSDAIYGRVQGAVYDTKNEWWTVPCGQEINVTFHFGGVAFPVHPLDAVDDNFKIKDASGNPVCIGAFQPITSAFSLFGNFDMIMGMTFLRNAYTLLDYGRWATGSSVDQGDPFLQLLPLTSRDAAHTDFVNARLKGVDTTGSAQYQLLPASQQQSSPVSAEEKKKLYEEKVLSHWPAILVGCLIAVGLLVVLIIWKCCCRKRKGKGTNDAALLSQKNQTYLPLQAQGGASMTNVGYAGSPGYPQQEYAGAGGSGYPQQGYVGGSGYPQQQHQGYPQQGHY</sequence>
<gene>
    <name evidence="7" type="ORF">MYCIT1_LOCUS36929</name>
</gene>
<comment type="similarity">
    <text evidence="1 3">Belongs to the peptidase A1 family.</text>
</comment>
<accession>A0AAD2I0S4</accession>
<dbReference type="SUPFAM" id="SSF50630">
    <property type="entry name" value="Acid proteases"/>
    <property type="match status" value="1"/>
</dbReference>
<feature type="region of interest" description="Disordered" evidence="4">
    <location>
        <begin position="577"/>
        <end position="599"/>
    </location>
</feature>
<evidence type="ECO:0000256" key="3">
    <source>
        <dbReference type="RuleBase" id="RU000454"/>
    </source>
</evidence>
<feature type="transmembrane region" description="Helical" evidence="5">
    <location>
        <begin position="494"/>
        <end position="514"/>
    </location>
</feature>
<dbReference type="PRINTS" id="PR00792">
    <property type="entry name" value="PEPSIN"/>
</dbReference>
<keyword evidence="5" id="KW-1133">Transmembrane helix</keyword>
<evidence type="ECO:0000313" key="8">
    <source>
        <dbReference type="Proteomes" id="UP001295794"/>
    </source>
</evidence>
<evidence type="ECO:0000313" key="7">
    <source>
        <dbReference type="EMBL" id="CAK5283982.1"/>
    </source>
</evidence>
<dbReference type="InterPro" id="IPR001969">
    <property type="entry name" value="Aspartic_peptidase_AS"/>
</dbReference>
<feature type="compositionally biased region" description="Low complexity" evidence="4">
    <location>
        <begin position="585"/>
        <end position="599"/>
    </location>
</feature>
<organism evidence="7 8">
    <name type="scientific">Mycena citricolor</name>
    <dbReference type="NCBI Taxonomy" id="2018698"/>
    <lineage>
        <taxon>Eukaryota</taxon>
        <taxon>Fungi</taxon>
        <taxon>Dikarya</taxon>
        <taxon>Basidiomycota</taxon>
        <taxon>Agaricomycotina</taxon>
        <taxon>Agaricomycetes</taxon>
        <taxon>Agaricomycetidae</taxon>
        <taxon>Agaricales</taxon>
        <taxon>Marasmiineae</taxon>
        <taxon>Mycenaceae</taxon>
        <taxon>Mycena</taxon>
    </lineage>
</organism>
<dbReference type="AlphaFoldDB" id="A0AAD2I0S4"/>
<name>A0AAD2I0S4_9AGAR</name>
<proteinExistence type="inferred from homology"/>
<evidence type="ECO:0000256" key="4">
    <source>
        <dbReference type="SAM" id="MobiDB-lite"/>
    </source>
</evidence>
<dbReference type="Proteomes" id="UP001295794">
    <property type="component" value="Unassembled WGS sequence"/>
</dbReference>
<dbReference type="InterPro" id="IPR001461">
    <property type="entry name" value="Aspartic_peptidase_A1"/>
</dbReference>
<keyword evidence="3" id="KW-0378">Hydrolase</keyword>
<dbReference type="PROSITE" id="PS51767">
    <property type="entry name" value="PEPTIDASE_A1"/>
    <property type="match status" value="1"/>
</dbReference>
<keyword evidence="8" id="KW-1185">Reference proteome</keyword>
<dbReference type="Gene3D" id="2.40.70.10">
    <property type="entry name" value="Acid Proteases"/>
    <property type="match status" value="2"/>
</dbReference>
<dbReference type="EMBL" id="CAVNYO010000478">
    <property type="protein sequence ID" value="CAK5283982.1"/>
    <property type="molecule type" value="Genomic_DNA"/>
</dbReference>